<comment type="caution">
    <text evidence="1">The sequence shown here is derived from an EMBL/GenBank/DDBJ whole genome shotgun (WGS) entry which is preliminary data.</text>
</comment>
<dbReference type="EMBL" id="JBEWZI010000001">
    <property type="protein sequence ID" value="MET7012863.1"/>
    <property type="molecule type" value="Genomic_DNA"/>
</dbReference>
<evidence type="ECO:0000313" key="1">
    <source>
        <dbReference type="EMBL" id="MET7012863.1"/>
    </source>
</evidence>
<proteinExistence type="predicted"/>
<evidence type="ECO:0000313" key="2">
    <source>
        <dbReference type="Proteomes" id="UP001549691"/>
    </source>
</evidence>
<name>A0ABV2TG15_9RHOO</name>
<gene>
    <name evidence="1" type="ORF">ABXR19_01595</name>
</gene>
<evidence type="ECO:0008006" key="3">
    <source>
        <dbReference type="Google" id="ProtNLM"/>
    </source>
</evidence>
<protein>
    <recommendedName>
        <fullName evidence="3">DUF2726 domain-containing protein</fullName>
    </recommendedName>
</protein>
<keyword evidence="2" id="KW-1185">Reference proteome</keyword>
<dbReference type="RefSeq" id="WP_354599321.1">
    <property type="nucleotide sequence ID" value="NZ_JBEWZI010000001.1"/>
</dbReference>
<sequence length="222" mass="25217">MGWLILAAIFGVMGYFLFRAWKVWQERFANRHEFDADHLALLMAQREEFELPAEPAPTPEVLAMRKPRAPRAVVVASNPDLVAKPARKAAPVVDLHKNHRKAPPSNDLQPARRKPVLDAAAQSVFLQLRNDLNNFPVLAGVDIASLLDPHGPTPPRVQADFVVCKKDFSPVVVIFIERDQIDPMLDRAETLLRQHRLRVLRWPANALPDKEQMRLQIFKPKS</sequence>
<organism evidence="1 2">
    <name type="scientific">Uliginosibacterium flavum</name>
    <dbReference type="NCBI Taxonomy" id="1396831"/>
    <lineage>
        <taxon>Bacteria</taxon>
        <taxon>Pseudomonadati</taxon>
        <taxon>Pseudomonadota</taxon>
        <taxon>Betaproteobacteria</taxon>
        <taxon>Rhodocyclales</taxon>
        <taxon>Zoogloeaceae</taxon>
        <taxon>Uliginosibacterium</taxon>
    </lineage>
</organism>
<dbReference type="Proteomes" id="UP001549691">
    <property type="component" value="Unassembled WGS sequence"/>
</dbReference>
<reference evidence="1 2" key="1">
    <citation type="submission" date="2024-07" db="EMBL/GenBank/DDBJ databases">
        <title>Uliginosibacterium flavum JJ3220;KACC:17644.</title>
        <authorList>
            <person name="Kim M.K."/>
        </authorList>
    </citation>
    <scope>NUCLEOTIDE SEQUENCE [LARGE SCALE GENOMIC DNA]</scope>
    <source>
        <strain evidence="1 2">KACC:17644</strain>
    </source>
</reference>
<accession>A0ABV2TG15</accession>